<gene>
    <name evidence="1" type="ORF">Cco03nite_83050</name>
</gene>
<name>A0A8J3LBJ9_9ACTN</name>
<evidence type="ECO:0000313" key="2">
    <source>
        <dbReference type="Proteomes" id="UP000630887"/>
    </source>
</evidence>
<dbReference type="EMBL" id="BONI01000159">
    <property type="protein sequence ID" value="GIG11605.1"/>
    <property type="molecule type" value="Genomic_DNA"/>
</dbReference>
<dbReference type="AlphaFoldDB" id="A0A8J3LBJ9"/>
<dbReference type="Proteomes" id="UP000630887">
    <property type="component" value="Unassembled WGS sequence"/>
</dbReference>
<reference evidence="1 2" key="1">
    <citation type="submission" date="2021-01" db="EMBL/GenBank/DDBJ databases">
        <title>Whole genome shotgun sequence of Catellatospora coxensis NBRC 107359.</title>
        <authorList>
            <person name="Komaki H."/>
            <person name="Tamura T."/>
        </authorList>
    </citation>
    <scope>NUCLEOTIDE SEQUENCE [LARGE SCALE GENOMIC DNA]</scope>
    <source>
        <strain evidence="1 2">NBRC 107359</strain>
    </source>
</reference>
<comment type="caution">
    <text evidence="1">The sequence shown here is derived from an EMBL/GenBank/DDBJ whole genome shotgun (WGS) entry which is preliminary data.</text>
</comment>
<accession>A0A8J3LBJ9</accession>
<keyword evidence="2" id="KW-1185">Reference proteome</keyword>
<evidence type="ECO:0008006" key="3">
    <source>
        <dbReference type="Google" id="ProtNLM"/>
    </source>
</evidence>
<dbReference type="RefSeq" id="WP_203699553.1">
    <property type="nucleotide sequence ID" value="NZ_BAAALC010000010.1"/>
</dbReference>
<organism evidence="1 2">
    <name type="scientific">Catellatospora coxensis</name>
    <dbReference type="NCBI Taxonomy" id="310354"/>
    <lineage>
        <taxon>Bacteria</taxon>
        <taxon>Bacillati</taxon>
        <taxon>Actinomycetota</taxon>
        <taxon>Actinomycetes</taxon>
        <taxon>Micromonosporales</taxon>
        <taxon>Micromonosporaceae</taxon>
        <taxon>Catellatospora</taxon>
    </lineage>
</organism>
<sequence length="241" mass="26277">MGTEPTAARNTGSLLSIEVLPDSVRLTRSSGDPVVVFTREEWAAFLKSAKEGRFDGPGLTETQVPPAPAETRVLIYLDTEDERVAHKVFLAVDDLAEALGLRVHDSTDERGSFIRRALARLFLPRDMVDEGMRKAANAPMLKHDLAQAERDSKISEAVARLLESLAEVPNACVMIGTLLVVKTDQDGGPIVLARTLSMGEQSLFTQHPDMFKDPHKVWDSLALARDVTRSSNVKAGSATDT</sequence>
<proteinExistence type="predicted"/>
<evidence type="ECO:0000313" key="1">
    <source>
        <dbReference type="EMBL" id="GIG11605.1"/>
    </source>
</evidence>
<protein>
    <recommendedName>
        <fullName evidence="3">DUF397 domain-containing protein</fullName>
    </recommendedName>
</protein>